<evidence type="ECO:0000313" key="3">
    <source>
        <dbReference type="Proteomes" id="UP000828390"/>
    </source>
</evidence>
<dbReference type="Proteomes" id="UP000828390">
    <property type="component" value="Unassembled WGS sequence"/>
</dbReference>
<keyword evidence="3" id="KW-1185">Reference proteome</keyword>
<proteinExistence type="predicted"/>
<name>A0A9D4BET4_DREPO</name>
<dbReference type="AlphaFoldDB" id="A0A9D4BET4"/>
<feature type="compositionally biased region" description="Polar residues" evidence="1">
    <location>
        <begin position="11"/>
        <end position="25"/>
    </location>
</feature>
<sequence>MLLNAEHTVPGSRTLSSAEQTMPGSRMLTNVSRLCPEVECCQKPSTLCPEVERTGYVSRDRPYTGAKRFPISPTYNRVS</sequence>
<reference evidence="2" key="1">
    <citation type="journal article" date="2019" name="bioRxiv">
        <title>The Genome of the Zebra Mussel, Dreissena polymorpha: A Resource for Invasive Species Research.</title>
        <authorList>
            <person name="McCartney M.A."/>
            <person name="Auch B."/>
            <person name="Kono T."/>
            <person name="Mallez S."/>
            <person name="Zhang Y."/>
            <person name="Obille A."/>
            <person name="Becker A."/>
            <person name="Abrahante J.E."/>
            <person name="Garbe J."/>
            <person name="Badalamenti J.P."/>
            <person name="Herman A."/>
            <person name="Mangelson H."/>
            <person name="Liachko I."/>
            <person name="Sullivan S."/>
            <person name="Sone E.D."/>
            <person name="Koren S."/>
            <person name="Silverstein K.A.T."/>
            <person name="Beckman K.B."/>
            <person name="Gohl D.M."/>
        </authorList>
    </citation>
    <scope>NUCLEOTIDE SEQUENCE</scope>
    <source>
        <strain evidence="2">Duluth1</strain>
        <tissue evidence="2">Whole animal</tissue>
    </source>
</reference>
<reference evidence="2" key="2">
    <citation type="submission" date="2020-11" db="EMBL/GenBank/DDBJ databases">
        <authorList>
            <person name="McCartney M.A."/>
            <person name="Auch B."/>
            <person name="Kono T."/>
            <person name="Mallez S."/>
            <person name="Becker A."/>
            <person name="Gohl D.M."/>
            <person name="Silverstein K.A.T."/>
            <person name="Koren S."/>
            <person name="Bechman K.B."/>
            <person name="Herman A."/>
            <person name="Abrahante J.E."/>
            <person name="Garbe J."/>
        </authorList>
    </citation>
    <scope>NUCLEOTIDE SEQUENCE</scope>
    <source>
        <strain evidence="2">Duluth1</strain>
        <tissue evidence="2">Whole animal</tissue>
    </source>
</reference>
<protein>
    <submittedName>
        <fullName evidence="2">Uncharacterized protein</fullName>
    </submittedName>
</protein>
<evidence type="ECO:0000256" key="1">
    <source>
        <dbReference type="SAM" id="MobiDB-lite"/>
    </source>
</evidence>
<evidence type="ECO:0000313" key="2">
    <source>
        <dbReference type="EMBL" id="KAH3700350.1"/>
    </source>
</evidence>
<gene>
    <name evidence="2" type="ORF">DPMN_075326</name>
</gene>
<comment type="caution">
    <text evidence="2">The sequence shown here is derived from an EMBL/GenBank/DDBJ whole genome shotgun (WGS) entry which is preliminary data.</text>
</comment>
<accession>A0A9D4BET4</accession>
<dbReference type="EMBL" id="JAIWYP010000015">
    <property type="protein sequence ID" value="KAH3700350.1"/>
    <property type="molecule type" value="Genomic_DNA"/>
</dbReference>
<feature type="region of interest" description="Disordered" evidence="1">
    <location>
        <begin position="1"/>
        <end position="25"/>
    </location>
</feature>
<organism evidence="2 3">
    <name type="scientific">Dreissena polymorpha</name>
    <name type="common">Zebra mussel</name>
    <name type="synonym">Mytilus polymorpha</name>
    <dbReference type="NCBI Taxonomy" id="45954"/>
    <lineage>
        <taxon>Eukaryota</taxon>
        <taxon>Metazoa</taxon>
        <taxon>Spiralia</taxon>
        <taxon>Lophotrochozoa</taxon>
        <taxon>Mollusca</taxon>
        <taxon>Bivalvia</taxon>
        <taxon>Autobranchia</taxon>
        <taxon>Heteroconchia</taxon>
        <taxon>Euheterodonta</taxon>
        <taxon>Imparidentia</taxon>
        <taxon>Neoheterodontei</taxon>
        <taxon>Myida</taxon>
        <taxon>Dreissenoidea</taxon>
        <taxon>Dreissenidae</taxon>
        <taxon>Dreissena</taxon>
    </lineage>
</organism>